<accession>A0A9Q1BMP1</accession>
<evidence type="ECO:0000313" key="1">
    <source>
        <dbReference type="EMBL" id="KAJ8029269.1"/>
    </source>
</evidence>
<proteinExistence type="predicted"/>
<dbReference type="Proteomes" id="UP001152320">
    <property type="component" value="Chromosome 14"/>
</dbReference>
<sequence length="153" mass="16850">MQLSRSLRVDDFGQVRLEEARRLRQGGSTFQFWVEHSLGHILMFLSIHLSSGDNQRVQRTKKSLMSTVGSADLLGWVYTVIVHEVHELSQEDVIDLDGFNNDSSDNSTDGYLEEGKLQPGGDSINKALAHLSRLKLLISEGNASGSTVHAGVS</sequence>
<organism evidence="1 2">
    <name type="scientific">Holothuria leucospilota</name>
    <name type="common">Black long sea cucumber</name>
    <name type="synonym">Mertensiothuria leucospilota</name>
    <dbReference type="NCBI Taxonomy" id="206669"/>
    <lineage>
        <taxon>Eukaryota</taxon>
        <taxon>Metazoa</taxon>
        <taxon>Echinodermata</taxon>
        <taxon>Eleutherozoa</taxon>
        <taxon>Echinozoa</taxon>
        <taxon>Holothuroidea</taxon>
        <taxon>Aspidochirotacea</taxon>
        <taxon>Aspidochirotida</taxon>
        <taxon>Holothuriidae</taxon>
        <taxon>Holothuria</taxon>
    </lineage>
</organism>
<dbReference type="EMBL" id="JAIZAY010000014">
    <property type="protein sequence ID" value="KAJ8029269.1"/>
    <property type="molecule type" value="Genomic_DNA"/>
</dbReference>
<reference evidence="1" key="1">
    <citation type="submission" date="2021-10" db="EMBL/GenBank/DDBJ databases">
        <title>Tropical sea cucumber genome reveals ecological adaptation and Cuvierian tubules defense mechanism.</title>
        <authorList>
            <person name="Chen T."/>
        </authorList>
    </citation>
    <scope>NUCLEOTIDE SEQUENCE</scope>
    <source>
        <strain evidence="1">Nanhai2018</strain>
        <tissue evidence="1">Muscle</tissue>
    </source>
</reference>
<comment type="caution">
    <text evidence="1">The sequence shown here is derived from an EMBL/GenBank/DDBJ whole genome shotgun (WGS) entry which is preliminary data.</text>
</comment>
<dbReference type="AlphaFoldDB" id="A0A9Q1BMP1"/>
<protein>
    <submittedName>
        <fullName evidence="1">Uncharacterized protein</fullName>
    </submittedName>
</protein>
<name>A0A9Q1BMP1_HOLLE</name>
<keyword evidence="2" id="KW-1185">Reference proteome</keyword>
<evidence type="ECO:0000313" key="2">
    <source>
        <dbReference type="Proteomes" id="UP001152320"/>
    </source>
</evidence>
<gene>
    <name evidence="1" type="ORF">HOLleu_28619</name>
</gene>